<name>A0A4Y2MI05_ARAVE</name>
<evidence type="ECO:0000313" key="1">
    <source>
        <dbReference type="EMBL" id="GBN25387.1"/>
    </source>
</evidence>
<dbReference type="AlphaFoldDB" id="A0A4Y2MI05"/>
<protein>
    <submittedName>
        <fullName evidence="1">Uncharacterized protein</fullName>
    </submittedName>
</protein>
<dbReference type="EMBL" id="BGPR01007235">
    <property type="protein sequence ID" value="GBN25387.1"/>
    <property type="molecule type" value="Genomic_DNA"/>
</dbReference>
<reference evidence="1 3" key="1">
    <citation type="journal article" date="2019" name="Sci. Rep.">
        <title>Orb-weaving spider Araneus ventricosus genome elucidates the spidroin gene catalogue.</title>
        <authorList>
            <person name="Kono N."/>
            <person name="Nakamura H."/>
            <person name="Ohtoshi R."/>
            <person name="Moran D.A.P."/>
            <person name="Shinohara A."/>
            <person name="Yoshida Y."/>
            <person name="Fujiwara M."/>
            <person name="Mori M."/>
            <person name="Tomita M."/>
            <person name="Arakawa K."/>
        </authorList>
    </citation>
    <scope>NUCLEOTIDE SEQUENCE [LARGE SCALE GENOMIC DNA]</scope>
</reference>
<accession>A0A4Y2MI05</accession>
<evidence type="ECO:0000313" key="3">
    <source>
        <dbReference type="Proteomes" id="UP000499080"/>
    </source>
</evidence>
<gene>
    <name evidence="2" type="ORF">AVEN_52853_1</name>
    <name evidence="1" type="ORF">AVEN_53736_1</name>
</gene>
<evidence type="ECO:0000313" key="2">
    <source>
        <dbReference type="EMBL" id="GBN25470.1"/>
    </source>
</evidence>
<organism evidence="1 3">
    <name type="scientific">Araneus ventricosus</name>
    <name type="common">Orbweaver spider</name>
    <name type="synonym">Epeira ventricosa</name>
    <dbReference type="NCBI Taxonomy" id="182803"/>
    <lineage>
        <taxon>Eukaryota</taxon>
        <taxon>Metazoa</taxon>
        <taxon>Ecdysozoa</taxon>
        <taxon>Arthropoda</taxon>
        <taxon>Chelicerata</taxon>
        <taxon>Arachnida</taxon>
        <taxon>Araneae</taxon>
        <taxon>Araneomorphae</taxon>
        <taxon>Entelegynae</taxon>
        <taxon>Araneoidea</taxon>
        <taxon>Araneidae</taxon>
        <taxon>Araneus</taxon>
    </lineage>
</organism>
<dbReference type="EMBL" id="BGPR01007246">
    <property type="protein sequence ID" value="GBN25470.1"/>
    <property type="molecule type" value="Genomic_DNA"/>
</dbReference>
<keyword evidence="3" id="KW-1185">Reference proteome</keyword>
<proteinExistence type="predicted"/>
<sequence>MIFRASGKSYSIYGINTAQEPDKQSTLDLAGELPSVENTRVEYEKEKCSCDLANLLLEERSEEEEDKLKKQASHDAALSHIDELVQYLEEQKTMYHSAIKCC</sequence>
<dbReference type="Proteomes" id="UP000499080">
    <property type="component" value="Unassembled WGS sequence"/>
</dbReference>
<comment type="caution">
    <text evidence="1">The sequence shown here is derived from an EMBL/GenBank/DDBJ whole genome shotgun (WGS) entry which is preliminary data.</text>
</comment>